<dbReference type="PANTHER" id="PTHR36978">
    <property type="entry name" value="P-LOOP CONTAINING NUCLEOTIDE TRIPHOSPHATE HYDROLASE"/>
    <property type="match status" value="1"/>
</dbReference>
<reference evidence="1 2" key="1">
    <citation type="submission" date="2024-04" db="EMBL/GenBank/DDBJ databases">
        <authorList>
            <person name="Cremers G."/>
        </authorList>
    </citation>
    <scope>NUCLEOTIDE SEQUENCE [LARGE SCALE GENOMIC DNA]</scope>
    <source>
        <strain evidence="1">MeCH1-AG</strain>
    </source>
</reference>
<evidence type="ECO:0008006" key="3">
    <source>
        <dbReference type="Google" id="ProtNLM"/>
    </source>
</evidence>
<dbReference type="Gene3D" id="3.40.50.300">
    <property type="entry name" value="P-loop containing nucleotide triphosphate hydrolases"/>
    <property type="match status" value="1"/>
</dbReference>
<gene>
    <name evidence="1" type="ORF">MECH1_V1_1641</name>
</gene>
<name>A0ABM9NIG3_9GAMM</name>
<dbReference type="SUPFAM" id="SSF52540">
    <property type="entry name" value="P-loop containing nucleoside triphosphate hydrolases"/>
    <property type="match status" value="1"/>
</dbReference>
<dbReference type="InterPro" id="IPR040632">
    <property type="entry name" value="Sulfotransfer_4"/>
</dbReference>
<protein>
    <recommendedName>
        <fullName evidence="3">Sulfotransferase family protein</fullName>
    </recommendedName>
</protein>
<dbReference type="InterPro" id="IPR027417">
    <property type="entry name" value="P-loop_NTPase"/>
</dbReference>
<evidence type="ECO:0000313" key="1">
    <source>
        <dbReference type="EMBL" id="CAL1240417.1"/>
    </source>
</evidence>
<dbReference type="Pfam" id="PF17784">
    <property type="entry name" value="Sulfotransfer_4"/>
    <property type="match status" value="1"/>
</dbReference>
<accession>A0ABM9NIG3</accession>
<keyword evidence="2" id="KW-1185">Reference proteome</keyword>
<evidence type="ECO:0000313" key="2">
    <source>
        <dbReference type="Proteomes" id="UP001497493"/>
    </source>
</evidence>
<sequence length="205" mass="24307">MKIVGVGLNKTGTTTLGVCLKYWGLKHLSCHAEAFEAWRRKDLDEVLEWVARHDSFEDWPWPMLYREIDRAFPGTKFILTRRKDAETWFKSLCAHAERTGPTRYREVIYGHAMPHRHRAQCIRIYHSHNQAVRDYFHNRPQDFLEVCWEEGDGWDELAKFLGFPRPSLPFPHANRSPGPWNRWVNRLRRVQGMLSRFSTTEGRSL</sequence>
<dbReference type="EMBL" id="OZ026884">
    <property type="protein sequence ID" value="CAL1240417.1"/>
    <property type="molecule type" value="Genomic_DNA"/>
</dbReference>
<proteinExistence type="predicted"/>
<organism evidence="1 2">
    <name type="scientific">Candidatus Methylocalor cossyra</name>
    <dbReference type="NCBI Taxonomy" id="3108543"/>
    <lineage>
        <taxon>Bacteria</taxon>
        <taxon>Pseudomonadati</taxon>
        <taxon>Pseudomonadota</taxon>
        <taxon>Gammaproteobacteria</taxon>
        <taxon>Methylococcales</taxon>
        <taxon>Methylococcaceae</taxon>
        <taxon>Candidatus Methylocalor</taxon>
    </lineage>
</organism>
<dbReference type="RefSeq" id="WP_348757015.1">
    <property type="nucleotide sequence ID" value="NZ_OZ026884.1"/>
</dbReference>
<dbReference type="PANTHER" id="PTHR36978:SF4">
    <property type="entry name" value="P-LOOP CONTAINING NUCLEOSIDE TRIPHOSPHATE HYDROLASE PROTEIN"/>
    <property type="match status" value="1"/>
</dbReference>
<dbReference type="Proteomes" id="UP001497493">
    <property type="component" value="Chromosome"/>
</dbReference>